<keyword evidence="3 6" id="KW-0812">Transmembrane</keyword>
<reference evidence="7" key="1">
    <citation type="submission" date="2020-10" db="EMBL/GenBank/DDBJ databases">
        <authorList>
            <person name="Kikuchi T."/>
        </authorList>
    </citation>
    <scope>NUCLEOTIDE SEQUENCE</scope>
    <source>
        <strain evidence="7">NKZ352</strain>
    </source>
</reference>
<comment type="subcellular location">
    <subcellularLocation>
        <location evidence="1">Membrane</location>
        <topology evidence="1">Multi-pass membrane protein</topology>
    </subcellularLocation>
</comment>
<protein>
    <submittedName>
        <fullName evidence="7">Uncharacterized protein</fullName>
    </submittedName>
</protein>
<comment type="similarity">
    <text evidence="2">Belongs to the nematode receptor-like protein srd family.</text>
</comment>
<evidence type="ECO:0000256" key="4">
    <source>
        <dbReference type="ARBA" id="ARBA00022989"/>
    </source>
</evidence>
<evidence type="ECO:0000313" key="7">
    <source>
        <dbReference type="EMBL" id="CAD6192392.1"/>
    </source>
</evidence>
<evidence type="ECO:0000256" key="1">
    <source>
        <dbReference type="ARBA" id="ARBA00004141"/>
    </source>
</evidence>
<feature type="transmembrane region" description="Helical" evidence="6">
    <location>
        <begin position="32"/>
        <end position="52"/>
    </location>
</feature>
<dbReference type="Proteomes" id="UP000835052">
    <property type="component" value="Unassembled WGS sequence"/>
</dbReference>
<dbReference type="AlphaFoldDB" id="A0A8S1HB66"/>
<organism evidence="7 8">
    <name type="scientific">Caenorhabditis auriculariae</name>
    <dbReference type="NCBI Taxonomy" id="2777116"/>
    <lineage>
        <taxon>Eukaryota</taxon>
        <taxon>Metazoa</taxon>
        <taxon>Ecdysozoa</taxon>
        <taxon>Nematoda</taxon>
        <taxon>Chromadorea</taxon>
        <taxon>Rhabditida</taxon>
        <taxon>Rhabditina</taxon>
        <taxon>Rhabditomorpha</taxon>
        <taxon>Rhabditoidea</taxon>
        <taxon>Rhabditidae</taxon>
        <taxon>Peloderinae</taxon>
        <taxon>Caenorhabditis</taxon>
    </lineage>
</organism>
<dbReference type="InterPro" id="IPR019421">
    <property type="entry name" value="7TM_GPCR_serpentine_rcpt_Srd"/>
</dbReference>
<dbReference type="InterPro" id="IPR050920">
    <property type="entry name" value="Nematode_rcpt-like_delta"/>
</dbReference>
<evidence type="ECO:0000256" key="6">
    <source>
        <dbReference type="SAM" id="Phobius"/>
    </source>
</evidence>
<evidence type="ECO:0000256" key="5">
    <source>
        <dbReference type="ARBA" id="ARBA00023136"/>
    </source>
</evidence>
<keyword evidence="4 6" id="KW-1133">Transmembrane helix</keyword>
<dbReference type="OrthoDB" id="5873158at2759"/>
<evidence type="ECO:0000313" key="8">
    <source>
        <dbReference type="Proteomes" id="UP000835052"/>
    </source>
</evidence>
<keyword evidence="8" id="KW-1185">Reference proteome</keyword>
<evidence type="ECO:0000256" key="2">
    <source>
        <dbReference type="ARBA" id="ARBA00009166"/>
    </source>
</evidence>
<dbReference type="EMBL" id="CAJGYM010000027">
    <property type="protein sequence ID" value="CAD6192392.1"/>
    <property type="molecule type" value="Genomic_DNA"/>
</dbReference>
<dbReference type="GO" id="GO:0016020">
    <property type="term" value="C:membrane"/>
    <property type="evidence" value="ECO:0007669"/>
    <property type="project" value="UniProtKB-SubCell"/>
</dbReference>
<proteinExistence type="inferred from homology"/>
<dbReference type="Pfam" id="PF10317">
    <property type="entry name" value="7TM_GPCR_Srd"/>
    <property type="match status" value="1"/>
</dbReference>
<evidence type="ECO:0000256" key="3">
    <source>
        <dbReference type="ARBA" id="ARBA00022692"/>
    </source>
</evidence>
<comment type="caution">
    <text evidence="7">The sequence shown here is derived from an EMBL/GenBank/DDBJ whole genome shotgun (WGS) entry which is preliminary data.</text>
</comment>
<sequence>MNFRRLRLCFQRNRSALSPTTKKQAQCFMNGLIIQIALPVVFFVPAMSYSIYSVHAESYLLITEFLFTVINSIPTFFDPIITLFSVAPYRRNITTQKAVGLVCHGIARMLDPRTCFHSNGIILSLHTAITLSIGHTVYFKSRTLSNSSNEFSVRKIAVQTVISMLPVLVLKIISFITPVNFAKVYAQLKADNLTYDIAPDLMTGYADIDQLPPTLYGSITNVIAIGTPIYCLYERRYSAGIMLRADPI</sequence>
<gene>
    <name evidence="7" type="ORF">CAUJ_LOCUS8311</name>
</gene>
<accession>A0A8S1HB66</accession>
<feature type="transmembrane region" description="Helical" evidence="6">
    <location>
        <begin position="215"/>
        <end position="233"/>
    </location>
</feature>
<dbReference type="PANTHER" id="PTHR22945:SF96">
    <property type="entry name" value="SERPENTINE RECEPTOR, CLASS D (DELTA)"/>
    <property type="match status" value="1"/>
</dbReference>
<name>A0A8S1HB66_9PELO</name>
<keyword evidence="5 6" id="KW-0472">Membrane</keyword>
<feature type="transmembrane region" description="Helical" evidence="6">
    <location>
        <begin position="156"/>
        <end position="176"/>
    </location>
</feature>
<dbReference type="PANTHER" id="PTHR22945">
    <property type="entry name" value="SERPENTINE RECEPTOR, CLASS D DELTA"/>
    <property type="match status" value="1"/>
</dbReference>
<feature type="transmembrane region" description="Helical" evidence="6">
    <location>
        <begin position="58"/>
        <end position="87"/>
    </location>
</feature>